<gene>
    <name evidence="2" type="ORF">Krac_12140</name>
</gene>
<keyword evidence="3" id="KW-1185">Reference proteome</keyword>
<evidence type="ECO:0000259" key="1">
    <source>
        <dbReference type="Pfam" id="PF00296"/>
    </source>
</evidence>
<dbReference type="CDD" id="cd01097">
    <property type="entry name" value="Tetrahydromethanopterin_reductase"/>
    <property type="match status" value="1"/>
</dbReference>
<dbReference type="InterPro" id="IPR011251">
    <property type="entry name" value="Luciferase-like_dom"/>
</dbReference>
<dbReference type="eggNOG" id="COG2141">
    <property type="taxonomic scope" value="Bacteria"/>
</dbReference>
<dbReference type="InterPro" id="IPR051260">
    <property type="entry name" value="Diverse_substr_monoxygenases"/>
</dbReference>
<proteinExistence type="predicted"/>
<dbReference type="Pfam" id="PF00296">
    <property type="entry name" value="Bac_luciferase"/>
    <property type="match status" value="1"/>
</dbReference>
<evidence type="ECO:0000313" key="2">
    <source>
        <dbReference type="EMBL" id="EFH90517.1"/>
    </source>
</evidence>
<reference evidence="2 3" key="1">
    <citation type="journal article" date="2011" name="Stand. Genomic Sci.">
        <title>Non-contiguous finished genome sequence and contextual data of the filamentous soil bacterium Ktedonobacter racemifer type strain (SOSP1-21).</title>
        <authorList>
            <person name="Chang Y.J."/>
            <person name="Land M."/>
            <person name="Hauser L."/>
            <person name="Chertkov O."/>
            <person name="Del Rio T.G."/>
            <person name="Nolan M."/>
            <person name="Copeland A."/>
            <person name="Tice H."/>
            <person name="Cheng J.F."/>
            <person name="Lucas S."/>
            <person name="Han C."/>
            <person name="Goodwin L."/>
            <person name="Pitluck S."/>
            <person name="Ivanova N."/>
            <person name="Ovchinikova G."/>
            <person name="Pati A."/>
            <person name="Chen A."/>
            <person name="Palaniappan K."/>
            <person name="Mavromatis K."/>
            <person name="Liolios K."/>
            <person name="Brettin T."/>
            <person name="Fiebig A."/>
            <person name="Rohde M."/>
            <person name="Abt B."/>
            <person name="Goker M."/>
            <person name="Detter J.C."/>
            <person name="Woyke T."/>
            <person name="Bristow J."/>
            <person name="Eisen J.A."/>
            <person name="Markowitz V."/>
            <person name="Hugenholtz P."/>
            <person name="Kyrpides N.C."/>
            <person name="Klenk H.P."/>
            <person name="Lapidus A."/>
        </authorList>
    </citation>
    <scope>NUCLEOTIDE SEQUENCE [LARGE SCALE GENOMIC DNA]</scope>
    <source>
        <strain evidence="3">DSM 44963</strain>
    </source>
</reference>
<dbReference type="SUPFAM" id="SSF51679">
    <property type="entry name" value="Bacterial luciferase-like"/>
    <property type="match status" value="1"/>
</dbReference>
<dbReference type="STRING" id="485913.Krac_12140"/>
<dbReference type="Proteomes" id="UP000004508">
    <property type="component" value="Unassembled WGS sequence"/>
</dbReference>
<dbReference type="PANTHER" id="PTHR30011:SF32">
    <property type="entry name" value="CONSERVED PROTEIN"/>
    <property type="match status" value="1"/>
</dbReference>
<evidence type="ECO:0000313" key="3">
    <source>
        <dbReference type="Proteomes" id="UP000004508"/>
    </source>
</evidence>
<dbReference type="RefSeq" id="WP_007907970.1">
    <property type="nucleotide sequence ID" value="NZ_ADVG01000001.1"/>
</dbReference>
<dbReference type="OrthoDB" id="5723200at2"/>
<protein>
    <submittedName>
        <fullName evidence="2">Luciferase-like, subgroup</fullName>
    </submittedName>
</protein>
<dbReference type="GO" id="GO:0016705">
    <property type="term" value="F:oxidoreductase activity, acting on paired donors, with incorporation or reduction of molecular oxygen"/>
    <property type="evidence" value="ECO:0007669"/>
    <property type="project" value="InterPro"/>
</dbReference>
<feature type="domain" description="Luciferase-like" evidence="1">
    <location>
        <begin position="9"/>
        <end position="239"/>
    </location>
</feature>
<dbReference type="EMBL" id="ADVG01000001">
    <property type="protein sequence ID" value="EFH90517.1"/>
    <property type="molecule type" value="Genomic_DNA"/>
</dbReference>
<dbReference type="InterPro" id="IPR036661">
    <property type="entry name" value="Luciferase-like_sf"/>
</dbReference>
<name>D6TFN4_KTERA</name>
<dbReference type="AlphaFoldDB" id="D6TFN4"/>
<accession>D6TFN4</accession>
<comment type="caution">
    <text evidence="2">The sequence shown here is derived from an EMBL/GenBank/DDBJ whole genome shotgun (WGS) entry which is preliminary data.</text>
</comment>
<dbReference type="PANTHER" id="PTHR30011">
    <property type="entry name" value="ALKANESULFONATE MONOOXYGENASE-RELATED"/>
    <property type="match status" value="1"/>
</dbReference>
<dbReference type="InParanoid" id="D6TFN4"/>
<sequence>MKIGLNIPPTITSPDHFEEWVRRVDAGPFSTLSVLDRIVYSNFEPLVTLAAAAALTTRVRLMTEVLISLARNTTILAKESATLDLLSRGRLTLGIGLGGREDDYLATGMPYEHRGKRLEEQLEQMKRIWAGQPACANVGPIGPQPAQTHGPKLLLGGYTTGTIQRVARFADGIIAGTNESKQIEQTFRALEQRWQEAGRAGRPHLVAQIDIALEKNGVEEGRKHLLDYYATLPSFVASKSAMLLTTTQQLLDTMHFLEQIGTDELVFFTWSTAIEQIDRIADLLG</sequence>
<dbReference type="Gene3D" id="3.20.20.30">
    <property type="entry name" value="Luciferase-like domain"/>
    <property type="match status" value="1"/>
</dbReference>
<organism evidence="2 3">
    <name type="scientific">Ktedonobacter racemifer DSM 44963</name>
    <dbReference type="NCBI Taxonomy" id="485913"/>
    <lineage>
        <taxon>Bacteria</taxon>
        <taxon>Bacillati</taxon>
        <taxon>Chloroflexota</taxon>
        <taxon>Ktedonobacteria</taxon>
        <taxon>Ktedonobacterales</taxon>
        <taxon>Ktedonobacteraceae</taxon>
        <taxon>Ktedonobacter</taxon>
    </lineage>
</organism>